<proteinExistence type="predicted"/>
<dbReference type="Pfam" id="PF24390">
    <property type="entry name" value="PRTase-CE"/>
    <property type="match status" value="1"/>
</dbReference>
<protein>
    <recommendedName>
        <fullName evidence="1">PRTase-CE domain-containing protein</fullName>
    </recommendedName>
</protein>
<dbReference type="RefSeq" id="WP_214187515.1">
    <property type="nucleotide sequence ID" value="NZ_BSDS01000002.1"/>
</dbReference>
<evidence type="ECO:0000313" key="2">
    <source>
        <dbReference type="EMBL" id="GLI39584.1"/>
    </source>
</evidence>
<accession>A0A9W6LEE1</accession>
<gene>
    <name evidence="2" type="ORF">GHYDROH2_30850</name>
</gene>
<organism evidence="2 3">
    <name type="scientific">Geobacter hydrogenophilus</name>
    <dbReference type="NCBI Taxonomy" id="40983"/>
    <lineage>
        <taxon>Bacteria</taxon>
        <taxon>Pseudomonadati</taxon>
        <taxon>Thermodesulfobacteriota</taxon>
        <taxon>Desulfuromonadia</taxon>
        <taxon>Geobacterales</taxon>
        <taxon>Geobacteraceae</taxon>
        <taxon>Geobacter</taxon>
    </lineage>
</organism>
<evidence type="ECO:0000259" key="1">
    <source>
        <dbReference type="Pfam" id="PF24390"/>
    </source>
</evidence>
<name>A0A9W6LEE1_9BACT</name>
<comment type="caution">
    <text evidence="2">The sequence shown here is derived from an EMBL/GenBank/DDBJ whole genome shotgun (WGS) entry which is preliminary data.</text>
</comment>
<dbReference type="AlphaFoldDB" id="A0A9W6LEE1"/>
<dbReference type="Proteomes" id="UP001144352">
    <property type="component" value="Unassembled WGS sequence"/>
</dbReference>
<keyword evidence="3" id="KW-1185">Reference proteome</keyword>
<sequence length="384" mass="44394">MNHELGLQVLSQIMSWNDDEARQEFRWLTFMSQYKYDDYSDYLAGVRFLECLATWLQQFDGADRQVAYQYLKTNLIYNSTAELHRLVEKLYPEHIQPDIVQAVSEKLNIPRYKVWATTDAASEFDWQLRKALFLGLSDGARIDVLRRANAGIISNEQIVASTQIDTAKWRSLVKDLRQDLEQIKPGTGESAKFAKIYLIDDFTASGTSLIRKNQDGTAFKGKLERFHHSIESAKADLQAEYGEILEENWELVVHHYICTENAKTVIHTRYQEALDSGVRWFHNVRFSFSLILPAEVALDTTSGHPFVEICRKYYDNSIENKHSAECGDKDMTFGYCKCALPLILEHNTPNNSLPLFWAETSGQNGQHAMRPLFRRRQRHVELVE</sequence>
<evidence type="ECO:0000313" key="3">
    <source>
        <dbReference type="Proteomes" id="UP001144352"/>
    </source>
</evidence>
<feature type="domain" description="PRTase-CE" evidence="1">
    <location>
        <begin position="54"/>
        <end position="375"/>
    </location>
</feature>
<reference evidence="2" key="1">
    <citation type="submission" date="2022-12" db="EMBL/GenBank/DDBJ databases">
        <title>Reference genome sequencing for broad-spectrum identification of bacterial and archaeal isolates by mass spectrometry.</title>
        <authorList>
            <person name="Sekiguchi Y."/>
            <person name="Tourlousse D.M."/>
        </authorList>
    </citation>
    <scope>NUCLEOTIDE SEQUENCE</scope>
    <source>
        <strain evidence="2">H2</strain>
    </source>
</reference>
<dbReference type="EMBL" id="BSDS01000002">
    <property type="protein sequence ID" value="GLI39584.1"/>
    <property type="molecule type" value="Genomic_DNA"/>
</dbReference>
<dbReference type="InterPro" id="IPR056920">
    <property type="entry name" value="PRTase-CE"/>
</dbReference>